<geneLocation type="mitochondrion" evidence="2"/>
<evidence type="ECO:0000256" key="1">
    <source>
        <dbReference type="SAM" id="MobiDB-lite"/>
    </source>
</evidence>
<dbReference type="GeneID" id="27911435"/>
<reference evidence="2" key="2">
    <citation type="submission" date="2010-01" db="EMBL/GenBank/DDBJ databases">
        <authorList>
            <person name="Genoscope - CEA"/>
        </authorList>
    </citation>
    <scope>NUCLEOTIDE SEQUENCE</scope>
</reference>
<dbReference type="EMBL" id="FP885846">
    <property type="protein sequence ID" value="CBJ18032.1"/>
    <property type="molecule type" value="Genomic_DNA"/>
</dbReference>
<gene>
    <name evidence="2" type="primary">Esil_mt66</name>
    <name evidence="2" type="ORF">ESILMT66</name>
</gene>
<protein>
    <submittedName>
        <fullName evidence="2">Orf80, hypothetical mitochondrial protein</fullName>
    </submittedName>
</protein>
<sequence>MKVLLNAQEKKTLKKSATPEAKPEPKSKDYPDLDSCAAFKKDYEQVWDFSFIRSKEGVSGTKYVTYTEARIPFLILIPLV</sequence>
<dbReference type="RefSeq" id="YP_009254733.1">
    <property type="nucleotide sequence ID" value="NC_030223.1"/>
</dbReference>
<feature type="region of interest" description="Disordered" evidence="1">
    <location>
        <begin position="1"/>
        <end position="29"/>
    </location>
</feature>
<organism evidence="2">
    <name type="scientific">Ectocarpus siliculosus</name>
    <name type="common">Brown alga</name>
    <name type="synonym">Conferva siliculosa</name>
    <dbReference type="NCBI Taxonomy" id="2880"/>
    <lineage>
        <taxon>Eukaryota</taxon>
        <taxon>Sar</taxon>
        <taxon>Stramenopiles</taxon>
        <taxon>Ochrophyta</taxon>
        <taxon>PX clade</taxon>
        <taxon>Phaeophyceae</taxon>
        <taxon>Ectocarpales</taxon>
        <taxon>Ectocarpaceae</taxon>
        <taxon>Ectocarpus</taxon>
    </lineage>
</organism>
<dbReference type="AlphaFoldDB" id="E6ZEU0"/>
<reference evidence="2" key="1">
    <citation type="journal article" date="2010" name="Nature">
        <title>The Ectocarpus genome and the independent evolution of multicellularity in brown algae.</title>
        <authorList>
            <person name="Cock J.M."/>
            <person name="Sterck L."/>
            <person name="Rouze P."/>
            <person name="Scornet D."/>
            <person name="Allen A.E."/>
            <person name="Amoutzias G."/>
            <person name="Anthouard V."/>
            <person name="Artiguenave F."/>
            <person name="Aury J.M."/>
            <person name="Badger J.H."/>
            <person name="Beszteri B."/>
            <person name="Billiau K."/>
            <person name="Bonnet E."/>
            <person name="Bothwell J.H."/>
            <person name="Bowler C."/>
            <person name="Boyen C."/>
            <person name="Brownlee C."/>
            <person name="Carrano C.J."/>
            <person name="Charrier B."/>
            <person name="Cho G.Y."/>
            <person name="Coelho S.M."/>
            <person name="Collen J."/>
            <person name="Corre E."/>
            <person name="Da Silva C."/>
            <person name="Delage L."/>
            <person name="Delaroque N."/>
            <person name="Dittami S.M."/>
            <person name="Doulbeau S."/>
            <person name="Elias M."/>
            <person name="Farnham G."/>
            <person name="Gachon C.M."/>
            <person name="Gschloessl B."/>
            <person name="Heesch S."/>
            <person name="Jabbari K."/>
            <person name="Jubin C."/>
            <person name="Kawai H."/>
            <person name="Kimura K."/>
            <person name="Kloareg B."/>
            <person name="Kupper F.C."/>
            <person name="Lang D."/>
            <person name="Le Bail A."/>
            <person name="Leblanc C."/>
            <person name="Lerouge P."/>
            <person name="Lohr M."/>
            <person name="Lopez P.J."/>
            <person name="Martens C."/>
            <person name="Maumus F."/>
            <person name="Michel G."/>
            <person name="Miranda-Saavedra D."/>
            <person name="Morales J."/>
            <person name="Moreau H."/>
            <person name="Motomura T."/>
            <person name="Nagasato C."/>
            <person name="Napoli C.A."/>
            <person name="Nelson D.R."/>
            <person name="Nyvall-Collen P."/>
            <person name="Peters A.F."/>
            <person name="Pommier C."/>
            <person name="Potin P."/>
            <person name="Poulain J."/>
            <person name="Quesneville H."/>
            <person name="Read B."/>
            <person name="Rensing S.A."/>
            <person name="Ritter A."/>
            <person name="Rousvoal S."/>
            <person name="Samanta M."/>
            <person name="Samson G."/>
            <person name="Schroeder D.C."/>
            <person name="Segurens B."/>
            <person name="Strittmatter M."/>
            <person name="Tonon T."/>
            <person name="Tregear J.W."/>
            <person name="Valentin K."/>
            <person name="von Dassow P."/>
            <person name="Yamagishi T."/>
            <person name="Van de Peer Y."/>
            <person name="Wincker P."/>
        </authorList>
    </citation>
    <scope>NUCLEOTIDE SEQUENCE</scope>
</reference>
<accession>E6ZEU0</accession>
<name>E6ZEU0_ECTSI</name>
<evidence type="ECO:0000313" key="2">
    <source>
        <dbReference type="EMBL" id="CBJ18032.1"/>
    </source>
</evidence>
<proteinExistence type="predicted"/>
<keyword evidence="2" id="KW-0496">Mitochondrion</keyword>